<dbReference type="EMBL" id="KK104640">
    <property type="protein sequence ID" value="KIY93613.1"/>
    <property type="molecule type" value="Genomic_DNA"/>
</dbReference>
<accession>A0A0D2KCS0</accession>
<reference evidence="1 2" key="1">
    <citation type="journal article" date="2013" name="BMC Genomics">
        <title>Reconstruction of the lipid metabolism for the microalga Monoraphidium neglectum from its genome sequence reveals characteristics suitable for biofuel production.</title>
        <authorList>
            <person name="Bogen C."/>
            <person name="Al-Dilaimi A."/>
            <person name="Albersmeier A."/>
            <person name="Wichmann J."/>
            <person name="Grundmann M."/>
            <person name="Rupp O."/>
            <person name="Lauersen K.J."/>
            <person name="Blifernez-Klassen O."/>
            <person name="Kalinowski J."/>
            <person name="Goesmann A."/>
            <person name="Mussgnug J.H."/>
            <person name="Kruse O."/>
        </authorList>
    </citation>
    <scope>NUCLEOTIDE SEQUENCE [LARGE SCALE GENOMIC DNA]</scope>
    <source>
        <strain evidence="1 2">SAG 48.87</strain>
    </source>
</reference>
<evidence type="ECO:0000313" key="2">
    <source>
        <dbReference type="Proteomes" id="UP000054498"/>
    </source>
</evidence>
<sequence>MEDCKNLFGPYGDLLFMGDVLPEPLRTLWRLLRTAARHYIFIGNPEETFTTRARQDARRALRQFAIMIERDDRLPRSLLSYTLHMMLCRLYDQEDARGMVGLDGEWWIERGVALFKDLIAGRQIVRGVEKVAAHSLLLRDALAEQLLQHPELAACQQPAQAVATAEAAASASGRTAGAAAAASSAAAGSGIRGRRARRSAAPDSFAPGRGGCRMLDAGHQVRREAQRDEARSVLTTFFTAMAGSDVDGWTLPAAIEAVNSGRLRVFKRAHMPHDGGDVTSSEYRRSRSRVSCFVRQTWEDSGSLPYICDVVRLVLLEPPTATAAAPQWPQWLQRRRAEAGSSAAATAAAAAA</sequence>
<protein>
    <submittedName>
        <fullName evidence="1">Uncharacterized protein</fullName>
    </submittedName>
</protein>
<proteinExistence type="predicted"/>
<dbReference type="KEGG" id="mng:MNEG_14350"/>
<keyword evidence="2" id="KW-1185">Reference proteome</keyword>
<name>A0A0D2KCS0_9CHLO</name>
<organism evidence="1 2">
    <name type="scientific">Monoraphidium neglectum</name>
    <dbReference type="NCBI Taxonomy" id="145388"/>
    <lineage>
        <taxon>Eukaryota</taxon>
        <taxon>Viridiplantae</taxon>
        <taxon>Chlorophyta</taxon>
        <taxon>core chlorophytes</taxon>
        <taxon>Chlorophyceae</taxon>
        <taxon>CS clade</taxon>
        <taxon>Sphaeropleales</taxon>
        <taxon>Selenastraceae</taxon>
        <taxon>Monoraphidium</taxon>
    </lineage>
</organism>
<dbReference type="AlphaFoldDB" id="A0A0D2KCS0"/>
<evidence type="ECO:0000313" key="1">
    <source>
        <dbReference type="EMBL" id="KIY93613.1"/>
    </source>
</evidence>
<gene>
    <name evidence="1" type="ORF">MNEG_14350</name>
</gene>
<dbReference type="Proteomes" id="UP000054498">
    <property type="component" value="Unassembled WGS sequence"/>
</dbReference>
<dbReference type="GeneID" id="25731904"/>
<dbReference type="RefSeq" id="XP_013892633.1">
    <property type="nucleotide sequence ID" value="XM_014037179.1"/>
</dbReference>